<dbReference type="Gene3D" id="2.60.120.10">
    <property type="entry name" value="Jelly Rolls"/>
    <property type="match status" value="1"/>
</dbReference>
<reference evidence="6 7" key="1">
    <citation type="submission" date="2022-03" db="EMBL/GenBank/DDBJ databases">
        <title>Pseudonocardia alaer sp. nov., a novel actinomycete isolated from reed forest soil.</title>
        <authorList>
            <person name="Wang L."/>
        </authorList>
    </citation>
    <scope>NUCLEOTIDE SEQUENCE [LARGE SCALE GENOMIC DNA]</scope>
    <source>
        <strain evidence="6 7">Y-16303</strain>
    </source>
</reference>
<dbReference type="InterPro" id="IPR050204">
    <property type="entry name" value="AraC_XylS_family_regulators"/>
</dbReference>
<proteinExistence type="predicted"/>
<dbReference type="Gene3D" id="1.10.10.60">
    <property type="entry name" value="Homeodomain-like"/>
    <property type="match status" value="1"/>
</dbReference>
<dbReference type="Pfam" id="PF02311">
    <property type="entry name" value="AraC_binding"/>
    <property type="match status" value="1"/>
</dbReference>
<dbReference type="InterPro" id="IPR018060">
    <property type="entry name" value="HTH_AraC"/>
</dbReference>
<dbReference type="InterPro" id="IPR014710">
    <property type="entry name" value="RmlC-like_jellyroll"/>
</dbReference>
<dbReference type="PROSITE" id="PS01124">
    <property type="entry name" value="HTH_ARAC_FAMILY_2"/>
    <property type="match status" value="1"/>
</dbReference>
<comment type="caution">
    <text evidence="6">The sequence shown here is derived from an EMBL/GenBank/DDBJ whole genome shotgun (WGS) entry which is preliminary data.</text>
</comment>
<dbReference type="InterPro" id="IPR018062">
    <property type="entry name" value="HTH_AraC-typ_CS"/>
</dbReference>
<evidence type="ECO:0000256" key="1">
    <source>
        <dbReference type="ARBA" id="ARBA00023015"/>
    </source>
</evidence>
<dbReference type="Proteomes" id="UP001299970">
    <property type="component" value="Unassembled WGS sequence"/>
</dbReference>
<evidence type="ECO:0000313" key="7">
    <source>
        <dbReference type="Proteomes" id="UP001299970"/>
    </source>
</evidence>
<dbReference type="RefSeq" id="WP_241036654.1">
    <property type="nucleotide sequence ID" value="NZ_BAAAJF010000039.1"/>
</dbReference>
<dbReference type="PROSITE" id="PS00041">
    <property type="entry name" value="HTH_ARAC_FAMILY_1"/>
    <property type="match status" value="1"/>
</dbReference>
<evidence type="ECO:0000256" key="4">
    <source>
        <dbReference type="ARBA" id="ARBA00023163"/>
    </source>
</evidence>
<dbReference type="EMBL" id="JAKXMK010000010">
    <property type="protein sequence ID" value="MCH6166630.1"/>
    <property type="molecule type" value="Genomic_DNA"/>
</dbReference>
<gene>
    <name evidence="6" type="ORF">MMF94_13155</name>
</gene>
<evidence type="ECO:0000256" key="3">
    <source>
        <dbReference type="ARBA" id="ARBA00023159"/>
    </source>
</evidence>
<keyword evidence="3" id="KW-0010">Activator</keyword>
<dbReference type="SUPFAM" id="SSF46689">
    <property type="entry name" value="Homeodomain-like"/>
    <property type="match status" value="2"/>
</dbReference>
<keyword evidence="1" id="KW-0805">Transcription regulation</keyword>
<dbReference type="InterPro" id="IPR003313">
    <property type="entry name" value="AraC-bd"/>
</dbReference>
<keyword evidence="7" id="KW-1185">Reference proteome</keyword>
<protein>
    <submittedName>
        <fullName evidence="6">AraC family transcriptional regulator</fullName>
    </submittedName>
</protein>
<keyword evidence="4" id="KW-0804">Transcription</keyword>
<dbReference type="PANTHER" id="PTHR46796">
    <property type="entry name" value="HTH-TYPE TRANSCRIPTIONAL ACTIVATOR RHAS-RELATED"/>
    <property type="match status" value="1"/>
</dbReference>
<name>A0ABS9TDK8_9PSEU</name>
<dbReference type="SUPFAM" id="SSF51215">
    <property type="entry name" value="Regulatory protein AraC"/>
    <property type="match status" value="1"/>
</dbReference>
<organism evidence="6 7">
    <name type="scientific">Pseudonocardia alaniniphila</name>
    <dbReference type="NCBI Taxonomy" id="75291"/>
    <lineage>
        <taxon>Bacteria</taxon>
        <taxon>Bacillati</taxon>
        <taxon>Actinomycetota</taxon>
        <taxon>Actinomycetes</taxon>
        <taxon>Pseudonocardiales</taxon>
        <taxon>Pseudonocardiaceae</taxon>
        <taxon>Pseudonocardia</taxon>
    </lineage>
</organism>
<dbReference type="SMART" id="SM00342">
    <property type="entry name" value="HTH_ARAC"/>
    <property type="match status" value="1"/>
</dbReference>
<accession>A0ABS9TDK8</accession>
<feature type="domain" description="HTH araC/xylS-type" evidence="5">
    <location>
        <begin position="200"/>
        <end position="298"/>
    </location>
</feature>
<evidence type="ECO:0000256" key="2">
    <source>
        <dbReference type="ARBA" id="ARBA00023125"/>
    </source>
</evidence>
<evidence type="ECO:0000313" key="6">
    <source>
        <dbReference type="EMBL" id="MCH6166630.1"/>
    </source>
</evidence>
<dbReference type="InterPro" id="IPR037923">
    <property type="entry name" value="HTH-like"/>
</dbReference>
<dbReference type="InterPro" id="IPR009057">
    <property type="entry name" value="Homeodomain-like_sf"/>
</dbReference>
<sequence length="302" mass="33407">MAGTVDQGVPLYAYVRLPGVPPVGVLRWGEVLRHDVQQRLQPHAHDFLVLVYVERGGGSFRVDGREWPLGTGDLFVVAPGEVVTPGEVADGEHGAVWAVFFPPDVVEPSLPGAFLSWRAHPLLFPFVRGVVGGAQRLHVPSAERAGFSERLAALERELRERRDGYNEAVLAHLTLLLVAVSRLAADVSGDLMLRDEPMLAAVFDVIEESYRRPISLSDVARAVGLTPGHLTTVVGRKTGRTVQQWITERRMREARRLLAETALTVEAIGARIGYRDASYFIKRFRRSHGCAPQEWRRAGRSS</sequence>
<dbReference type="Pfam" id="PF12833">
    <property type="entry name" value="HTH_18"/>
    <property type="match status" value="1"/>
</dbReference>
<keyword evidence="2" id="KW-0238">DNA-binding</keyword>
<evidence type="ECO:0000259" key="5">
    <source>
        <dbReference type="PROSITE" id="PS01124"/>
    </source>
</evidence>